<reference evidence="1 2" key="2">
    <citation type="journal article" date="2022" name="Mol. Ecol. Resour.">
        <title>The genomes of chicory, endive, great burdock and yacon provide insights into Asteraceae paleo-polyploidization history and plant inulin production.</title>
        <authorList>
            <person name="Fan W."/>
            <person name="Wang S."/>
            <person name="Wang H."/>
            <person name="Wang A."/>
            <person name="Jiang F."/>
            <person name="Liu H."/>
            <person name="Zhao H."/>
            <person name="Xu D."/>
            <person name="Zhang Y."/>
        </authorList>
    </citation>
    <scope>NUCLEOTIDE SEQUENCE [LARGE SCALE GENOMIC DNA]</scope>
    <source>
        <strain evidence="2">cv. Niubang</strain>
    </source>
</reference>
<evidence type="ECO:0000313" key="1">
    <source>
        <dbReference type="EMBL" id="KAI3665791.1"/>
    </source>
</evidence>
<dbReference type="EMBL" id="CM042064">
    <property type="protein sequence ID" value="KAI3665791.1"/>
    <property type="molecule type" value="Genomic_DNA"/>
</dbReference>
<name>A0ACB8XG52_ARCLA</name>
<evidence type="ECO:0000313" key="2">
    <source>
        <dbReference type="Proteomes" id="UP001055879"/>
    </source>
</evidence>
<gene>
    <name evidence="1" type="ORF">L6452_44425</name>
</gene>
<keyword evidence="2" id="KW-1185">Reference proteome</keyword>
<protein>
    <submittedName>
        <fullName evidence="1">Uncharacterized protein</fullName>
    </submittedName>
</protein>
<reference evidence="2" key="1">
    <citation type="journal article" date="2022" name="Mol. Ecol. Resour.">
        <title>The genomes of chicory, endive, great burdock and yacon provide insights into Asteraceae palaeo-polyploidization history and plant inulin production.</title>
        <authorList>
            <person name="Fan W."/>
            <person name="Wang S."/>
            <person name="Wang H."/>
            <person name="Wang A."/>
            <person name="Jiang F."/>
            <person name="Liu H."/>
            <person name="Zhao H."/>
            <person name="Xu D."/>
            <person name="Zhang Y."/>
        </authorList>
    </citation>
    <scope>NUCLEOTIDE SEQUENCE [LARGE SCALE GENOMIC DNA]</scope>
    <source>
        <strain evidence="2">cv. Niubang</strain>
    </source>
</reference>
<proteinExistence type="predicted"/>
<organism evidence="1 2">
    <name type="scientific">Arctium lappa</name>
    <name type="common">Greater burdock</name>
    <name type="synonym">Lappa major</name>
    <dbReference type="NCBI Taxonomy" id="4217"/>
    <lineage>
        <taxon>Eukaryota</taxon>
        <taxon>Viridiplantae</taxon>
        <taxon>Streptophyta</taxon>
        <taxon>Embryophyta</taxon>
        <taxon>Tracheophyta</taxon>
        <taxon>Spermatophyta</taxon>
        <taxon>Magnoliopsida</taxon>
        <taxon>eudicotyledons</taxon>
        <taxon>Gunneridae</taxon>
        <taxon>Pentapetalae</taxon>
        <taxon>asterids</taxon>
        <taxon>campanulids</taxon>
        <taxon>Asterales</taxon>
        <taxon>Asteraceae</taxon>
        <taxon>Carduoideae</taxon>
        <taxon>Cardueae</taxon>
        <taxon>Arctiinae</taxon>
        <taxon>Arctium</taxon>
    </lineage>
</organism>
<dbReference type="Proteomes" id="UP001055879">
    <property type="component" value="Linkage Group LG18"/>
</dbReference>
<accession>A0ACB8XG52</accession>
<sequence length="1040" mass="115174">MIVSGFQPTVFVTNCLIQMYIKCSNMEYAHKVFDRMPQRDTVSWNAMVFGYAGSGCMSMAQMMFDLIPERDVVSWNSLISGYLQNGSCWKSVEVFMWIRREGVGLDATTFAVVLKACLGLEDYGLGVQIHGLVVQMGFVHDVVAGSATVDMYAKCKKLKESLSFFDEMPVKNWVSWSALIAGCVQNDDFMGGLKLFKNMQQKGLGVSQSTYASVFRSCAGLSALRFGSQLHAHSVKMNFGSDTIVGTATLDMYAKCGRLCDAKTLFRTLSIHNLQSYNAIIIGCARVDQGFEALQLFRDLVNTDLGFDDITLSGVFSACGVIKAYTFGVQLHGLTIKSMLCSNVCVENAILDMYGKCGALCEARWVFDEMEIRDAVSWNAIIAAYEQNGNIDETLHLLVWMLSSGLEPDEFTFGSVLKACAGLQALNYGMEIHGRIVKSGMGLEPFVGSTLVDMYCKCVKVEDAEKLHERMKEQTMVSWNAIISGCKEIYEKLNELISEMAFNDEEWTCLCTDFCFEVRSVFTEAVVLLFGIEDMSVSHAFPLANCIHTNRLVPRNLQHKKIVLLEIEIRLKSDYRMTIESRNPSNENRSRNRKQVIVDDNVPLLPTKKEEEDGGFEEFDGASFTGAVFNLSTTIVGAGIMALPATMKVLGLIPGIALIIFMAFLTEASIDLLVRFSRVRKSVSYGGLMEDEFGEVGRILLQVCVLVNNIGVLVVYMIIIGDVLSGTTSKGIHHAGVLQEWFGEHWWNGRFFILLVTTLFVFAPLASLKRIDSLRYTSALSMALAVVFLVIIAGITIFKLMIGGIMMPKLFPHMVDFASIFNLFTVVPILVTAYICHYNVHSIDNELEDHTQIKGVVRASLIVCSGVYIMTSLFGFLLFGDGTLDDVLANFDTDLGVPYSLFLNDIVRVSYAAHLILVFPIVFFPLRLNMDGLLFPNKRPLVLDTMRFASISTGLMVLVFLGANFIPNIWVAFEFTGATAAVCIGFIFPSAITLRDCYGIASKKDKILGVFMIALAVFSNLMAIYSNASALFSKNGSPPE</sequence>
<comment type="caution">
    <text evidence="1">The sequence shown here is derived from an EMBL/GenBank/DDBJ whole genome shotgun (WGS) entry which is preliminary data.</text>
</comment>